<evidence type="ECO:0000313" key="1">
    <source>
        <dbReference type="EMBL" id="MBC5850667.1"/>
    </source>
</evidence>
<protein>
    <submittedName>
        <fullName evidence="1">Amino acid adenylation</fullName>
    </submittedName>
</protein>
<name>A0A9X0UH44_VIBME</name>
<gene>
    <name evidence="1" type="ORF">H8Q88_06790</name>
</gene>
<evidence type="ECO:0000313" key="2">
    <source>
        <dbReference type="Proteomes" id="UP000615796"/>
    </source>
</evidence>
<dbReference type="EMBL" id="JACRUP010000002">
    <property type="protein sequence ID" value="MBC5850667.1"/>
    <property type="molecule type" value="Genomic_DNA"/>
</dbReference>
<dbReference type="AlphaFoldDB" id="A0A9X0UH44"/>
<proteinExistence type="predicted"/>
<accession>A0A9X0UH44</accession>
<sequence length="218" mass="25181">MQLQLSATNALNKWLKADFPRLPVEEGKQAGVNKLSSDAATMSWQVHMIENRYRSLEKTLIVCEANSRFTYFISLNRMIFSPDELAERLKIEWQFAFVEALEVIGLVSRYDIATILSQLNDIEFTPRWIKDTDLSVNGHIADAAQWVTQTLEDRNLERLSQPLAFEISSYINTQTKSIKVDNKKQRFVPVERLLEYAQLMTQVPLPSNDISNVVPFRR</sequence>
<organism evidence="1 2">
    <name type="scientific">Vibrio metschnikovii</name>
    <dbReference type="NCBI Taxonomy" id="28172"/>
    <lineage>
        <taxon>Bacteria</taxon>
        <taxon>Pseudomonadati</taxon>
        <taxon>Pseudomonadota</taxon>
        <taxon>Gammaproteobacteria</taxon>
        <taxon>Vibrionales</taxon>
        <taxon>Vibrionaceae</taxon>
        <taxon>Vibrio</taxon>
    </lineage>
</organism>
<dbReference type="RefSeq" id="WP_187025681.1">
    <property type="nucleotide sequence ID" value="NZ_JACRUP010000002.1"/>
</dbReference>
<keyword evidence="2" id="KW-1185">Reference proteome</keyword>
<reference evidence="1" key="1">
    <citation type="submission" date="2020-08" db="EMBL/GenBank/DDBJ databases">
        <title>Genome Sequencing and Pan-Genome Analysis of Migratory bird Vibrio Strains, Inner Mongolia.</title>
        <authorList>
            <person name="Zheng L."/>
        </authorList>
    </citation>
    <scope>NUCLEOTIDE SEQUENCE</scope>
    <source>
        <strain evidence="1">M13F</strain>
    </source>
</reference>
<comment type="caution">
    <text evidence="1">The sequence shown here is derived from an EMBL/GenBank/DDBJ whole genome shotgun (WGS) entry which is preliminary data.</text>
</comment>
<dbReference type="Proteomes" id="UP000615796">
    <property type="component" value="Unassembled WGS sequence"/>
</dbReference>